<protein>
    <submittedName>
        <fullName evidence="2">Kinetochore Sim4 complex subunit FTA2-domain-containing protein</fullName>
    </submittedName>
</protein>
<reference evidence="2" key="1">
    <citation type="journal article" date="2023" name="Mol. Phylogenet. Evol.">
        <title>Genome-scale phylogeny and comparative genomics of the fungal order Sordariales.</title>
        <authorList>
            <person name="Hensen N."/>
            <person name="Bonometti L."/>
            <person name="Westerberg I."/>
            <person name="Brannstrom I.O."/>
            <person name="Guillou S."/>
            <person name="Cros-Aarteil S."/>
            <person name="Calhoun S."/>
            <person name="Haridas S."/>
            <person name="Kuo A."/>
            <person name="Mondo S."/>
            <person name="Pangilinan J."/>
            <person name="Riley R."/>
            <person name="LaButti K."/>
            <person name="Andreopoulos B."/>
            <person name="Lipzen A."/>
            <person name="Chen C."/>
            <person name="Yan M."/>
            <person name="Daum C."/>
            <person name="Ng V."/>
            <person name="Clum A."/>
            <person name="Steindorff A."/>
            <person name="Ohm R.A."/>
            <person name="Martin F."/>
            <person name="Silar P."/>
            <person name="Natvig D.O."/>
            <person name="Lalanne C."/>
            <person name="Gautier V."/>
            <person name="Ament-Velasquez S.L."/>
            <person name="Kruys A."/>
            <person name="Hutchinson M.I."/>
            <person name="Powell A.J."/>
            <person name="Barry K."/>
            <person name="Miller A.N."/>
            <person name="Grigoriev I.V."/>
            <person name="Debuchy R."/>
            <person name="Gladieux P."/>
            <person name="Hiltunen Thoren M."/>
            <person name="Johannesson H."/>
        </authorList>
    </citation>
    <scope>NUCLEOTIDE SEQUENCE</scope>
    <source>
        <strain evidence="2">PSN324</strain>
    </source>
</reference>
<dbReference type="EMBL" id="MU864975">
    <property type="protein sequence ID" value="KAK4462228.1"/>
    <property type="molecule type" value="Genomic_DNA"/>
</dbReference>
<evidence type="ECO:0000313" key="3">
    <source>
        <dbReference type="Proteomes" id="UP001321749"/>
    </source>
</evidence>
<feature type="region of interest" description="Disordered" evidence="1">
    <location>
        <begin position="1"/>
        <end position="29"/>
    </location>
</feature>
<sequence>MSRTSTDPIPPPPTDPPVPLPQVPGPKLEPFTANAHADIEFLKFLGSPEDKDSKVWKVNIDGHGPYALKLFLFNSWESLQCHGNSLTKPLAKPKFYDGYFDPFNCECRVYGRLKQECREDLAVRSHGYLLLSPQQEHQVTNLMKSHSDGPIVSASDELDGYNFWGRFEEHRGHPIRAIVKEFASDGGEGFNSTQVEQLWEDVQDLHRLGILVRDITYANYIGGKLVDFSRAWTMYHPCFDWTTPRQLKSNLQQDAQRLIGLLYTWARVNREQHDAEGYDFEPPKGLKECSLAEDDCQDVDPGSYDWHKWEADPEATEAFIDKALF</sequence>
<reference evidence="2" key="2">
    <citation type="submission" date="2023-06" db="EMBL/GenBank/DDBJ databases">
        <authorList>
            <consortium name="Lawrence Berkeley National Laboratory"/>
            <person name="Mondo S.J."/>
            <person name="Hensen N."/>
            <person name="Bonometti L."/>
            <person name="Westerberg I."/>
            <person name="Brannstrom I.O."/>
            <person name="Guillou S."/>
            <person name="Cros-Aarteil S."/>
            <person name="Calhoun S."/>
            <person name="Haridas S."/>
            <person name="Kuo A."/>
            <person name="Pangilinan J."/>
            <person name="Riley R."/>
            <person name="Labutti K."/>
            <person name="Andreopoulos B."/>
            <person name="Lipzen A."/>
            <person name="Chen C."/>
            <person name="Yanf M."/>
            <person name="Daum C."/>
            <person name="Ng V."/>
            <person name="Clum A."/>
            <person name="Steindorff A."/>
            <person name="Ohm R."/>
            <person name="Martin F."/>
            <person name="Silar P."/>
            <person name="Natvig D."/>
            <person name="Lalanne C."/>
            <person name="Gautier V."/>
            <person name="Ament-Velasquez S.L."/>
            <person name="Kruys A."/>
            <person name="Hutchinson M.I."/>
            <person name="Powell A.J."/>
            <person name="Barry K."/>
            <person name="Miller A.N."/>
            <person name="Grigoriev I.V."/>
            <person name="Debuchy R."/>
            <person name="Gladieux P."/>
            <person name="Thoren M.H."/>
            <person name="Johannesson H."/>
        </authorList>
    </citation>
    <scope>NUCLEOTIDE SEQUENCE</scope>
    <source>
        <strain evidence="2">PSN324</strain>
    </source>
</reference>
<gene>
    <name evidence="2" type="ORF">QBC42DRAFT_268188</name>
</gene>
<accession>A0AAV9HN42</accession>
<evidence type="ECO:0000256" key="1">
    <source>
        <dbReference type="SAM" id="MobiDB-lite"/>
    </source>
</evidence>
<proteinExistence type="predicted"/>
<dbReference type="InterPro" id="IPR025213">
    <property type="entry name" value="Sim4_Fta2"/>
</dbReference>
<name>A0AAV9HN42_9PEZI</name>
<dbReference type="AlphaFoldDB" id="A0AAV9HN42"/>
<evidence type="ECO:0000313" key="2">
    <source>
        <dbReference type="EMBL" id="KAK4462228.1"/>
    </source>
</evidence>
<comment type="caution">
    <text evidence="2">The sequence shown here is derived from an EMBL/GenBank/DDBJ whole genome shotgun (WGS) entry which is preliminary data.</text>
</comment>
<organism evidence="2 3">
    <name type="scientific">Cladorrhinum samala</name>
    <dbReference type="NCBI Taxonomy" id="585594"/>
    <lineage>
        <taxon>Eukaryota</taxon>
        <taxon>Fungi</taxon>
        <taxon>Dikarya</taxon>
        <taxon>Ascomycota</taxon>
        <taxon>Pezizomycotina</taxon>
        <taxon>Sordariomycetes</taxon>
        <taxon>Sordariomycetidae</taxon>
        <taxon>Sordariales</taxon>
        <taxon>Podosporaceae</taxon>
        <taxon>Cladorrhinum</taxon>
    </lineage>
</organism>
<dbReference type="Proteomes" id="UP001321749">
    <property type="component" value="Unassembled WGS sequence"/>
</dbReference>
<dbReference type="Pfam" id="PF13095">
    <property type="entry name" value="FTA2"/>
    <property type="match status" value="1"/>
</dbReference>
<feature type="compositionally biased region" description="Pro residues" evidence="1">
    <location>
        <begin position="8"/>
        <end position="24"/>
    </location>
</feature>
<keyword evidence="3" id="KW-1185">Reference proteome</keyword>